<feature type="signal peptide" evidence="1">
    <location>
        <begin position="1"/>
        <end position="26"/>
    </location>
</feature>
<keyword evidence="3" id="KW-1185">Reference proteome</keyword>
<evidence type="ECO:0000313" key="3">
    <source>
        <dbReference type="Proteomes" id="UP001610631"/>
    </source>
</evidence>
<dbReference type="Proteomes" id="UP001610631">
    <property type="component" value="Unassembled WGS sequence"/>
</dbReference>
<keyword evidence="1" id="KW-0732">Signal</keyword>
<accession>A0ABW7PKA1</accession>
<evidence type="ECO:0000256" key="1">
    <source>
        <dbReference type="SAM" id="SignalP"/>
    </source>
</evidence>
<reference evidence="2 3" key="1">
    <citation type="submission" date="2024-03" db="EMBL/GenBank/DDBJ databases">
        <title>Whole genome sequencing of Streptomyces racemochromogenes, to identify antimicrobial biosynthetic gene clusters.</title>
        <authorList>
            <person name="Suryawanshi P."/>
            <person name="Krishnaraj P.U."/>
            <person name="Arun Y.P."/>
            <person name="Suryawanshi M.P."/>
            <person name="Rakshit O."/>
        </authorList>
    </citation>
    <scope>NUCLEOTIDE SEQUENCE [LARGE SCALE GENOMIC DNA]</scope>
    <source>
        <strain evidence="2 3">AUDT626</strain>
    </source>
</reference>
<comment type="caution">
    <text evidence="2">The sequence shown here is derived from an EMBL/GenBank/DDBJ whole genome shotgun (WGS) entry which is preliminary data.</text>
</comment>
<name>A0ABW7PKA1_9ACTN</name>
<gene>
    <name evidence="2" type="ORF">WDV06_26830</name>
</gene>
<dbReference type="EMBL" id="JBBDHD010000091">
    <property type="protein sequence ID" value="MFH7598679.1"/>
    <property type="molecule type" value="Genomic_DNA"/>
</dbReference>
<proteinExistence type="predicted"/>
<sequence>MKGLRVFGVLAAVTAAALLPAESARAVPAVPAMDCAAVISLISDPNVSVAEKKVNTHTRAEINECRLDFQHGGGMR</sequence>
<protein>
    <submittedName>
        <fullName evidence="2">Uncharacterized protein</fullName>
    </submittedName>
</protein>
<dbReference type="RefSeq" id="WP_395512362.1">
    <property type="nucleotide sequence ID" value="NZ_JBBDHD010000091.1"/>
</dbReference>
<organism evidence="2 3">
    <name type="scientific">Streptomyces racemochromogenes</name>
    <dbReference type="NCBI Taxonomy" id="67353"/>
    <lineage>
        <taxon>Bacteria</taxon>
        <taxon>Bacillati</taxon>
        <taxon>Actinomycetota</taxon>
        <taxon>Actinomycetes</taxon>
        <taxon>Kitasatosporales</taxon>
        <taxon>Streptomycetaceae</taxon>
        <taxon>Streptomyces</taxon>
    </lineage>
</organism>
<evidence type="ECO:0000313" key="2">
    <source>
        <dbReference type="EMBL" id="MFH7598679.1"/>
    </source>
</evidence>
<feature type="chain" id="PRO_5046952979" evidence="1">
    <location>
        <begin position="27"/>
        <end position="76"/>
    </location>
</feature>